<evidence type="ECO:0000313" key="2">
    <source>
        <dbReference type="EMBL" id="EST05205.1"/>
    </source>
</evidence>
<gene>
    <name evidence="2" type="ORF">PSEUBRA_SCAF6g00746</name>
</gene>
<proteinExistence type="predicted"/>
<accession>V5EK25</accession>
<evidence type="ECO:0000313" key="3">
    <source>
        <dbReference type="Proteomes" id="UP000019377"/>
    </source>
</evidence>
<feature type="compositionally biased region" description="Polar residues" evidence="1">
    <location>
        <begin position="79"/>
        <end position="91"/>
    </location>
</feature>
<dbReference type="RefSeq" id="XP_016290194.1">
    <property type="nucleotide sequence ID" value="XM_016438876.1"/>
</dbReference>
<reference evidence="3" key="1">
    <citation type="journal article" date="2013" name="Genome Announc.">
        <title>Draft genome sequence of Pseudozyma brasiliensis sp. nov. strain GHG001, a high producer of endo-1,4-xylanase isolated from an insect pest of sugarcane.</title>
        <authorList>
            <person name="Oliveira J.V.D.C."/>
            <person name="dos Santos R.A.C."/>
            <person name="Borges T.A."/>
            <person name="Riano-Pachon D.M."/>
            <person name="Goldman G.H."/>
        </authorList>
    </citation>
    <scope>NUCLEOTIDE SEQUENCE [LARGE SCALE GENOMIC DNA]</scope>
    <source>
        <strain evidence="3">GHG001</strain>
    </source>
</reference>
<dbReference type="AlphaFoldDB" id="V5EK25"/>
<feature type="region of interest" description="Disordered" evidence="1">
    <location>
        <begin position="1"/>
        <end position="126"/>
    </location>
</feature>
<keyword evidence="3" id="KW-1185">Reference proteome</keyword>
<dbReference type="EMBL" id="KI545892">
    <property type="protein sequence ID" value="EST05205.1"/>
    <property type="molecule type" value="Genomic_DNA"/>
</dbReference>
<dbReference type="OrthoDB" id="21617at2759"/>
<organism evidence="2 3">
    <name type="scientific">Kalmanozyma brasiliensis (strain GHG001)</name>
    <name type="common">Yeast</name>
    <name type="synonym">Pseudozyma brasiliensis</name>
    <dbReference type="NCBI Taxonomy" id="1365824"/>
    <lineage>
        <taxon>Eukaryota</taxon>
        <taxon>Fungi</taxon>
        <taxon>Dikarya</taxon>
        <taxon>Basidiomycota</taxon>
        <taxon>Ustilaginomycotina</taxon>
        <taxon>Ustilaginomycetes</taxon>
        <taxon>Ustilaginales</taxon>
        <taxon>Ustilaginaceae</taxon>
        <taxon>Kalmanozyma</taxon>
    </lineage>
</organism>
<dbReference type="HOGENOM" id="CLU_1204628_0_0_1"/>
<name>V5EK25_KALBG</name>
<dbReference type="Proteomes" id="UP000019377">
    <property type="component" value="Unassembled WGS sequence"/>
</dbReference>
<dbReference type="OMA" id="SSKYFIA"/>
<dbReference type="GeneID" id="27421577"/>
<protein>
    <submittedName>
        <fullName evidence="2">Uncharacterized protein</fullName>
    </submittedName>
</protein>
<dbReference type="STRING" id="1365824.V5EK25"/>
<feature type="region of interest" description="Disordered" evidence="1">
    <location>
        <begin position="171"/>
        <end position="192"/>
    </location>
</feature>
<dbReference type="eggNOG" id="ENOG502SBDC">
    <property type="taxonomic scope" value="Eukaryota"/>
</dbReference>
<feature type="compositionally biased region" description="Basic and acidic residues" evidence="1">
    <location>
        <begin position="1"/>
        <end position="12"/>
    </location>
</feature>
<evidence type="ECO:0000256" key="1">
    <source>
        <dbReference type="SAM" id="MobiDB-lite"/>
    </source>
</evidence>
<feature type="compositionally biased region" description="Low complexity" evidence="1">
    <location>
        <begin position="26"/>
        <end position="64"/>
    </location>
</feature>
<sequence length="246" mass="27456">MDFTQNKDDPHGVQRLLGILRRQQDSSSSPSAPAPSSAAPSSSSFAASNPFSTSSSSTAPTTTTYSHPESDAAVRRRTYNSSSKYTPTTATDPFDPYSFNPFSTSSPPLPAPIPTPPKPAAPRDLSSLSFAESLPILSTLSSDRTLLKRLSALRTEQHDLERRLTKDYRQFAATADKQYPQPRARRDEDERRRKDILRRWDACVKRQQEELRRAGVPGIRVTSEKRECDKQRRIVGVLAEMMDEGE</sequence>
<feature type="compositionally biased region" description="Pro residues" evidence="1">
    <location>
        <begin position="107"/>
        <end position="120"/>
    </location>
</feature>